<evidence type="ECO:0000313" key="2">
    <source>
        <dbReference type="EMBL" id="GMN62970.1"/>
    </source>
</evidence>
<dbReference type="Proteomes" id="UP001187192">
    <property type="component" value="Unassembled WGS sequence"/>
</dbReference>
<comment type="caution">
    <text evidence="2">The sequence shown here is derived from an EMBL/GenBank/DDBJ whole genome shotgun (WGS) entry which is preliminary data.</text>
</comment>
<name>A0AA88DW04_FICCA</name>
<organism evidence="2 3">
    <name type="scientific">Ficus carica</name>
    <name type="common">Common fig</name>
    <dbReference type="NCBI Taxonomy" id="3494"/>
    <lineage>
        <taxon>Eukaryota</taxon>
        <taxon>Viridiplantae</taxon>
        <taxon>Streptophyta</taxon>
        <taxon>Embryophyta</taxon>
        <taxon>Tracheophyta</taxon>
        <taxon>Spermatophyta</taxon>
        <taxon>Magnoliopsida</taxon>
        <taxon>eudicotyledons</taxon>
        <taxon>Gunneridae</taxon>
        <taxon>Pentapetalae</taxon>
        <taxon>rosids</taxon>
        <taxon>fabids</taxon>
        <taxon>Rosales</taxon>
        <taxon>Moraceae</taxon>
        <taxon>Ficeae</taxon>
        <taxon>Ficus</taxon>
    </lineage>
</organism>
<sequence length="135" mass="15254">MFTFFCYELYEFPVLDVQEPHGARQTVDVVSQGLERFAKLYATSSNESMSETDKNSSSLSQGGSSSIYRGRPVGSMVMGSIPDNFHQARAMNDDRETRPGLCIHRSRLAIDSMCPTMFEWFDVRICTILIHDGKN</sequence>
<evidence type="ECO:0000256" key="1">
    <source>
        <dbReference type="SAM" id="MobiDB-lite"/>
    </source>
</evidence>
<dbReference type="EMBL" id="BTGU01000139">
    <property type="protein sequence ID" value="GMN62970.1"/>
    <property type="molecule type" value="Genomic_DNA"/>
</dbReference>
<proteinExistence type="predicted"/>
<keyword evidence="3" id="KW-1185">Reference proteome</keyword>
<gene>
    <name evidence="2" type="ORF">TIFTF001_032052</name>
</gene>
<dbReference type="AlphaFoldDB" id="A0AA88DW04"/>
<reference evidence="2" key="1">
    <citation type="submission" date="2023-07" db="EMBL/GenBank/DDBJ databases">
        <title>draft genome sequence of fig (Ficus carica).</title>
        <authorList>
            <person name="Takahashi T."/>
            <person name="Nishimura K."/>
        </authorList>
    </citation>
    <scope>NUCLEOTIDE SEQUENCE</scope>
</reference>
<evidence type="ECO:0000313" key="3">
    <source>
        <dbReference type="Proteomes" id="UP001187192"/>
    </source>
</evidence>
<feature type="compositionally biased region" description="Low complexity" evidence="1">
    <location>
        <begin position="56"/>
        <end position="66"/>
    </location>
</feature>
<protein>
    <submittedName>
        <fullName evidence="2">Uncharacterized protein</fullName>
    </submittedName>
</protein>
<accession>A0AA88DW04</accession>
<feature type="region of interest" description="Disordered" evidence="1">
    <location>
        <begin position="45"/>
        <end position="68"/>
    </location>
</feature>